<dbReference type="Proteomes" id="UP000014978">
    <property type="component" value="Unassembled WGS sequence"/>
</dbReference>
<dbReference type="GO" id="GO:0006396">
    <property type="term" value="P:RNA processing"/>
    <property type="evidence" value="ECO:0007669"/>
    <property type="project" value="InterPro"/>
</dbReference>
<protein>
    <submittedName>
        <fullName evidence="1">Uncharacterized protein</fullName>
    </submittedName>
</protein>
<dbReference type="VEuPathDB" id="MicrosporidiaDB:SLOPH_2401"/>
<evidence type="ECO:0000313" key="2">
    <source>
        <dbReference type="Proteomes" id="UP000014978"/>
    </source>
</evidence>
<evidence type="ECO:0000313" key="1">
    <source>
        <dbReference type="EMBL" id="EPR78043.1"/>
    </source>
</evidence>
<dbReference type="OMA" id="KEENGLC"/>
<dbReference type="HOGENOM" id="CLU_079140_4_2_1"/>
<dbReference type="EMBL" id="ATCN01001075">
    <property type="protein sequence ID" value="EPR78043.1"/>
    <property type="molecule type" value="Genomic_DNA"/>
</dbReference>
<comment type="caution">
    <text evidence="1">The sequence shown here is derived from an EMBL/GenBank/DDBJ whole genome shotgun (WGS) entry which is preliminary data.</text>
</comment>
<reference evidence="2" key="1">
    <citation type="journal article" date="2013" name="PLoS Genet.">
        <title>The genome of Spraguea lophii and the basis of host-microsporidian interactions.</title>
        <authorList>
            <person name="Campbell S.E."/>
            <person name="Williams T.A."/>
            <person name="Yousuf A."/>
            <person name="Soanes D.M."/>
            <person name="Paszkiewicz K.H."/>
            <person name="Williams B.A.P."/>
        </authorList>
    </citation>
    <scope>NUCLEOTIDE SEQUENCE [LARGE SCALE GENOMIC DNA]</scope>
    <source>
        <strain evidence="2">42_110</strain>
    </source>
</reference>
<sequence length="92" mass="11180">MAKKSKKNKSFKNILLHLDYLYKLSFLNRNIDLKYFYKLSNKYQIKIPKEVKRTICKKCYKIITTGEIVKEEIYKFKIQCKCGEEKVYVQQK</sequence>
<organism evidence="1 2">
    <name type="scientific">Spraguea lophii (strain 42_110)</name>
    <name type="common">Microsporidian parasite</name>
    <dbReference type="NCBI Taxonomy" id="1358809"/>
    <lineage>
        <taxon>Eukaryota</taxon>
        <taxon>Fungi</taxon>
        <taxon>Fungi incertae sedis</taxon>
        <taxon>Microsporidia</taxon>
        <taxon>Spragueidae</taxon>
        <taxon>Spraguea</taxon>
    </lineage>
</organism>
<gene>
    <name evidence="1" type="ORF">SLOPH_2401</name>
</gene>
<dbReference type="InParanoid" id="S7XQ01"/>
<dbReference type="AlphaFoldDB" id="S7XQ01"/>
<accession>S7XQ01</accession>
<dbReference type="OrthoDB" id="128536at2759"/>
<dbReference type="Pfam" id="PF04032">
    <property type="entry name" value="Rpr2"/>
    <property type="match status" value="1"/>
</dbReference>
<name>S7XQ01_SPRLO</name>
<keyword evidence="2" id="KW-1185">Reference proteome</keyword>
<dbReference type="InterPro" id="IPR007175">
    <property type="entry name" value="Rpr2/Snm1/Rpp21"/>
</dbReference>
<proteinExistence type="predicted"/>